<protein>
    <submittedName>
        <fullName evidence="15">Cytochrome p450</fullName>
    </submittedName>
</protein>
<keyword evidence="7" id="KW-1133">Transmembrane helix</keyword>
<keyword evidence="8 13" id="KW-0560">Oxidoreductase</keyword>
<evidence type="ECO:0000256" key="13">
    <source>
        <dbReference type="RuleBase" id="RU000461"/>
    </source>
</evidence>
<keyword evidence="4 12" id="KW-0349">Heme</keyword>
<evidence type="ECO:0000313" key="15">
    <source>
        <dbReference type="EMBL" id="AYM55615.1"/>
    </source>
</evidence>
<dbReference type="AlphaFoldDB" id="A0A3G2CJW1"/>
<dbReference type="PANTHER" id="PTHR47955:SF22">
    <property type="entry name" value="CYTOCHROME P450 83B1-LIKE"/>
    <property type="match status" value="1"/>
</dbReference>
<dbReference type="GO" id="GO:0016705">
    <property type="term" value="F:oxidoreductase activity, acting on paired donors, with incorporation or reduction of molecular oxygen"/>
    <property type="evidence" value="ECO:0007669"/>
    <property type="project" value="InterPro"/>
</dbReference>
<evidence type="ECO:0000256" key="12">
    <source>
        <dbReference type="PIRSR" id="PIRSR602401-1"/>
    </source>
</evidence>
<feature type="chain" id="PRO_5018065751" evidence="14">
    <location>
        <begin position="22"/>
        <end position="503"/>
    </location>
</feature>
<evidence type="ECO:0000256" key="8">
    <source>
        <dbReference type="ARBA" id="ARBA00023002"/>
    </source>
</evidence>
<feature type="binding site" description="axial binding residue" evidence="12">
    <location>
        <position position="443"/>
    </location>
    <ligand>
        <name>heme</name>
        <dbReference type="ChEBI" id="CHEBI:30413"/>
    </ligand>
    <ligandPart>
        <name>Fe</name>
        <dbReference type="ChEBI" id="CHEBI:18248"/>
    </ligandPart>
</feature>
<dbReference type="InterPro" id="IPR017972">
    <property type="entry name" value="Cyt_P450_CS"/>
</dbReference>
<gene>
    <name evidence="15" type="primary">CYP83F58</name>
</gene>
<keyword evidence="9 12" id="KW-0408">Iron</keyword>
<sequence>MALFFFFLILVLPIFLFSLLSKHRTSKSNLLLHLPPGPKGLPLIGNLHQLDYSALHSCLWQLAQKYGPLMSLRLGSKQVLVVSSAKLAEEIMKTHDLLFCSRPALLANQKLNYNCLNISFAPYNNHWREMRKICIVHLFNSNRVHSFQPIREFEVSQMIHNISETALASKPVNLSEAMTFLTSTIICRVALGKKYEEEEVRRFHEMFKEIQAVFAGFYVSDYFPSLGFIDKFNPLTHRLEKIFKVLDSFYEEILQEHLDPNRLKPEQEDILDVLIQILKDSSSKSKAHLTFDHIKAVLMDVFLAGTETSAGTVIWAMSYLMKNPSAMQKAQEEVRRTVGEKGFANEEDTQKLEYMKAVIKETLRLQPVVPLLLPRESSQNCRLEGYDIPCKTVVYVNAWAIGKDPQVWENPEEFCPERFMANSIDLKGNDFGLIPFGAGRRICPGIYMGLSTVELSLANLLYKFDWEMPDEMKGQDLDMEVQPGITVHRRNALCLMPTNTSDL</sequence>
<dbReference type="GO" id="GO:0004497">
    <property type="term" value="F:monooxygenase activity"/>
    <property type="evidence" value="ECO:0007669"/>
    <property type="project" value="UniProtKB-KW"/>
</dbReference>
<keyword evidence="10 13" id="KW-0503">Monooxygenase</keyword>
<evidence type="ECO:0000256" key="11">
    <source>
        <dbReference type="ARBA" id="ARBA00023136"/>
    </source>
</evidence>
<proteinExistence type="evidence at transcript level"/>
<evidence type="ECO:0000256" key="5">
    <source>
        <dbReference type="ARBA" id="ARBA00022692"/>
    </source>
</evidence>
<evidence type="ECO:0000256" key="10">
    <source>
        <dbReference type="ARBA" id="ARBA00023033"/>
    </source>
</evidence>
<evidence type="ECO:0000256" key="6">
    <source>
        <dbReference type="ARBA" id="ARBA00022723"/>
    </source>
</evidence>
<evidence type="ECO:0000256" key="2">
    <source>
        <dbReference type="ARBA" id="ARBA00004167"/>
    </source>
</evidence>
<keyword evidence="14" id="KW-0732">Signal</keyword>
<dbReference type="Gene3D" id="1.10.630.10">
    <property type="entry name" value="Cytochrome P450"/>
    <property type="match status" value="1"/>
</dbReference>
<dbReference type="EMBL" id="MG816152">
    <property type="protein sequence ID" value="AYM55615.1"/>
    <property type="molecule type" value="mRNA"/>
</dbReference>
<name>A0A3G2CJW1_9ROSI</name>
<dbReference type="PRINTS" id="PR00463">
    <property type="entry name" value="EP450I"/>
</dbReference>
<dbReference type="CDD" id="cd11072">
    <property type="entry name" value="CYP71-like"/>
    <property type="match status" value="1"/>
</dbReference>
<dbReference type="SUPFAM" id="SSF48264">
    <property type="entry name" value="Cytochrome P450"/>
    <property type="match status" value="1"/>
</dbReference>
<dbReference type="GO" id="GO:0016020">
    <property type="term" value="C:membrane"/>
    <property type="evidence" value="ECO:0007669"/>
    <property type="project" value="UniProtKB-SubCell"/>
</dbReference>
<dbReference type="GO" id="GO:0005506">
    <property type="term" value="F:iron ion binding"/>
    <property type="evidence" value="ECO:0007669"/>
    <property type="project" value="InterPro"/>
</dbReference>
<dbReference type="InterPro" id="IPR001128">
    <property type="entry name" value="Cyt_P450"/>
</dbReference>
<dbReference type="PRINTS" id="PR00385">
    <property type="entry name" value="P450"/>
</dbReference>
<comment type="cofactor">
    <cofactor evidence="1 12">
        <name>heme</name>
        <dbReference type="ChEBI" id="CHEBI:30413"/>
    </cofactor>
</comment>
<feature type="signal peptide" evidence="14">
    <location>
        <begin position="1"/>
        <end position="21"/>
    </location>
</feature>
<dbReference type="PROSITE" id="PS00086">
    <property type="entry name" value="CYTOCHROME_P450"/>
    <property type="match status" value="1"/>
</dbReference>
<accession>A0A3G2CJW1</accession>
<evidence type="ECO:0000256" key="3">
    <source>
        <dbReference type="ARBA" id="ARBA00010617"/>
    </source>
</evidence>
<evidence type="ECO:0000256" key="9">
    <source>
        <dbReference type="ARBA" id="ARBA00023004"/>
    </source>
</evidence>
<dbReference type="FunFam" id="1.10.630.10:FF:000011">
    <property type="entry name" value="Cytochrome P450 83B1"/>
    <property type="match status" value="1"/>
</dbReference>
<dbReference type="GO" id="GO:0020037">
    <property type="term" value="F:heme binding"/>
    <property type="evidence" value="ECO:0007669"/>
    <property type="project" value="InterPro"/>
</dbReference>
<dbReference type="PANTHER" id="PTHR47955">
    <property type="entry name" value="CYTOCHROME P450 FAMILY 71 PROTEIN"/>
    <property type="match status" value="1"/>
</dbReference>
<evidence type="ECO:0000256" key="7">
    <source>
        <dbReference type="ARBA" id="ARBA00022989"/>
    </source>
</evidence>
<comment type="similarity">
    <text evidence="3 13">Belongs to the cytochrome P450 family.</text>
</comment>
<reference evidence="15" key="1">
    <citation type="submission" date="2018-01" db="EMBL/GenBank/DDBJ databases">
        <title>Identification of Cytochrome P450 in Croton stellatopilosus Transcriptome.</title>
        <authorList>
            <person name="Sintupachee S."/>
            <person name="De-Eknamkul W."/>
        </authorList>
    </citation>
    <scope>NUCLEOTIDE SEQUENCE</scope>
</reference>
<organism evidence="15">
    <name type="scientific">Croton stellatopilosus</name>
    <dbReference type="NCBI Taxonomy" id="431156"/>
    <lineage>
        <taxon>Eukaryota</taxon>
        <taxon>Viridiplantae</taxon>
        <taxon>Streptophyta</taxon>
        <taxon>Embryophyta</taxon>
        <taxon>Tracheophyta</taxon>
        <taxon>Spermatophyta</taxon>
        <taxon>Magnoliopsida</taxon>
        <taxon>eudicotyledons</taxon>
        <taxon>Gunneridae</taxon>
        <taxon>Pentapetalae</taxon>
        <taxon>rosids</taxon>
        <taxon>fabids</taxon>
        <taxon>Malpighiales</taxon>
        <taxon>Euphorbiaceae</taxon>
        <taxon>Crotonoideae</taxon>
        <taxon>Crotoneae</taxon>
        <taxon>Croton</taxon>
    </lineage>
</organism>
<evidence type="ECO:0000256" key="1">
    <source>
        <dbReference type="ARBA" id="ARBA00001971"/>
    </source>
</evidence>
<evidence type="ECO:0000256" key="4">
    <source>
        <dbReference type="ARBA" id="ARBA00022617"/>
    </source>
</evidence>
<dbReference type="Pfam" id="PF00067">
    <property type="entry name" value="p450"/>
    <property type="match status" value="1"/>
</dbReference>
<dbReference type="InterPro" id="IPR002401">
    <property type="entry name" value="Cyt_P450_E_grp-I"/>
</dbReference>
<comment type="subcellular location">
    <subcellularLocation>
        <location evidence="2">Membrane</location>
        <topology evidence="2">Single-pass membrane protein</topology>
    </subcellularLocation>
</comment>
<dbReference type="InterPro" id="IPR036396">
    <property type="entry name" value="Cyt_P450_sf"/>
</dbReference>
<evidence type="ECO:0000256" key="14">
    <source>
        <dbReference type="SAM" id="SignalP"/>
    </source>
</evidence>
<keyword evidence="5" id="KW-0812">Transmembrane</keyword>
<keyword evidence="11" id="KW-0472">Membrane</keyword>
<keyword evidence="6 12" id="KW-0479">Metal-binding</keyword>